<dbReference type="InterPro" id="IPR000160">
    <property type="entry name" value="GGDEF_dom"/>
</dbReference>
<evidence type="ECO:0000256" key="1">
    <source>
        <dbReference type="SAM" id="Phobius"/>
    </source>
</evidence>
<dbReference type="OrthoDB" id="1677693at2"/>
<proteinExistence type="predicted"/>
<protein>
    <submittedName>
        <fullName evidence="3">Diguanylate cyclase (GGDEF) domain-containing protein</fullName>
    </submittedName>
</protein>
<feature type="transmembrane region" description="Helical" evidence="1">
    <location>
        <begin position="5"/>
        <end position="25"/>
    </location>
</feature>
<feature type="domain" description="GGDEF" evidence="2">
    <location>
        <begin position="95"/>
        <end position="225"/>
    </location>
</feature>
<accession>A0A1G9Z1L1</accession>
<dbReference type="SUPFAM" id="SSF55073">
    <property type="entry name" value="Nucleotide cyclase"/>
    <property type="match status" value="1"/>
</dbReference>
<keyword evidence="1" id="KW-1133">Transmembrane helix</keyword>
<reference evidence="3 4" key="1">
    <citation type="submission" date="2016-10" db="EMBL/GenBank/DDBJ databases">
        <authorList>
            <person name="de Groot N.N."/>
        </authorList>
    </citation>
    <scope>NUCLEOTIDE SEQUENCE [LARGE SCALE GENOMIC DNA]</scope>
    <source>
        <strain evidence="3 4">DSM 1736</strain>
    </source>
</reference>
<name>A0A1G9Z1L1_9FIRM</name>
<dbReference type="FunFam" id="3.30.70.270:FF:000001">
    <property type="entry name" value="Diguanylate cyclase domain protein"/>
    <property type="match status" value="1"/>
</dbReference>
<dbReference type="NCBIfam" id="TIGR00254">
    <property type="entry name" value="GGDEF"/>
    <property type="match status" value="1"/>
</dbReference>
<feature type="transmembrane region" description="Helical" evidence="1">
    <location>
        <begin position="31"/>
        <end position="51"/>
    </location>
</feature>
<dbReference type="InterPro" id="IPR029787">
    <property type="entry name" value="Nucleotide_cyclase"/>
</dbReference>
<dbReference type="InterPro" id="IPR050469">
    <property type="entry name" value="Diguanylate_Cyclase"/>
</dbReference>
<dbReference type="STRING" id="146817.SAMN04488502_1138"/>
<dbReference type="GO" id="GO:0043709">
    <property type="term" value="P:cell adhesion involved in single-species biofilm formation"/>
    <property type="evidence" value="ECO:0007669"/>
    <property type="project" value="TreeGrafter"/>
</dbReference>
<dbReference type="PANTHER" id="PTHR45138:SF9">
    <property type="entry name" value="DIGUANYLATE CYCLASE DGCM-RELATED"/>
    <property type="match status" value="1"/>
</dbReference>
<gene>
    <name evidence="3" type="ORF">SAMN04488502_1138</name>
</gene>
<dbReference type="GO" id="GO:1902201">
    <property type="term" value="P:negative regulation of bacterial-type flagellum-dependent cell motility"/>
    <property type="evidence" value="ECO:0007669"/>
    <property type="project" value="TreeGrafter"/>
</dbReference>
<dbReference type="Proteomes" id="UP000214880">
    <property type="component" value="Unassembled WGS sequence"/>
</dbReference>
<dbReference type="PROSITE" id="PS50887">
    <property type="entry name" value="GGDEF"/>
    <property type="match status" value="1"/>
</dbReference>
<evidence type="ECO:0000259" key="2">
    <source>
        <dbReference type="PROSITE" id="PS50887"/>
    </source>
</evidence>
<dbReference type="Gene3D" id="3.30.70.270">
    <property type="match status" value="1"/>
</dbReference>
<dbReference type="AlphaFoldDB" id="A0A1G9Z1L1"/>
<keyword evidence="1" id="KW-0812">Transmembrane</keyword>
<sequence>MQSKFFIRFAPGIIITAVIVLHLTGFMAEKYLIQAASLTIWLVVAIVDVLLGCKCGRLIQELYKGRFQDSLTGLNNREFFYLFLRDMLAQKRAAGRIALIMIDIDDFKQVNDCYGHIAGDKVLRMVADGFRKHIRSSDVAVRWGGEEFVILLPDTSIEGAHLLAERLRRYVEKQEFVYKGRRLQITISLGVATVDKVVAIDALIELADKALYKAKVEKNIVSVCC</sequence>
<dbReference type="EMBL" id="FNHB01000013">
    <property type="protein sequence ID" value="SDN15302.1"/>
    <property type="molecule type" value="Genomic_DNA"/>
</dbReference>
<evidence type="ECO:0000313" key="3">
    <source>
        <dbReference type="EMBL" id="SDN15302.1"/>
    </source>
</evidence>
<dbReference type="GO" id="GO:0005886">
    <property type="term" value="C:plasma membrane"/>
    <property type="evidence" value="ECO:0007669"/>
    <property type="project" value="TreeGrafter"/>
</dbReference>
<keyword evidence="1" id="KW-0472">Membrane</keyword>
<dbReference type="RefSeq" id="WP_092074813.1">
    <property type="nucleotide sequence ID" value="NZ_FNHB01000013.1"/>
</dbReference>
<dbReference type="PANTHER" id="PTHR45138">
    <property type="entry name" value="REGULATORY COMPONENTS OF SENSORY TRANSDUCTION SYSTEM"/>
    <property type="match status" value="1"/>
</dbReference>
<evidence type="ECO:0000313" key="4">
    <source>
        <dbReference type="Proteomes" id="UP000214880"/>
    </source>
</evidence>
<keyword evidence="4" id="KW-1185">Reference proteome</keyword>
<organism evidence="3 4">
    <name type="scientific">Dendrosporobacter quercicolus</name>
    <dbReference type="NCBI Taxonomy" id="146817"/>
    <lineage>
        <taxon>Bacteria</taxon>
        <taxon>Bacillati</taxon>
        <taxon>Bacillota</taxon>
        <taxon>Negativicutes</taxon>
        <taxon>Selenomonadales</taxon>
        <taxon>Sporomusaceae</taxon>
        <taxon>Dendrosporobacter</taxon>
    </lineage>
</organism>
<dbReference type="InterPro" id="IPR043128">
    <property type="entry name" value="Rev_trsase/Diguanyl_cyclase"/>
</dbReference>
<dbReference type="GO" id="GO:0052621">
    <property type="term" value="F:diguanylate cyclase activity"/>
    <property type="evidence" value="ECO:0007669"/>
    <property type="project" value="TreeGrafter"/>
</dbReference>
<dbReference type="Pfam" id="PF00990">
    <property type="entry name" value="GGDEF"/>
    <property type="match status" value="1"/>
</dbReference>
<dbReference type="SMART" id="SM00267">
    <property type="entry name" value="GGDEF"/>
    <property type="match status" value="1"/>
</dbReference>
<dbReference type="CDD" id="cd01949">
    <property type="entry name" value="GGDEF"/>
    <property type="match status" value="1"/>
</dbReference>